<protein>
    <submittedName>
        <fullName evidence="2">2-(1,2-epoxy-1,2-dihydrophenyl)acetyl-CoA isomerase</fullName>
    </submittedName>
</protein>
<dbReference type="InterPro" id="IPR018376">
    <property type="entry name" value="Enoyl-CoA_hyd/isom_CS"/>
</dbReference>
<name>A0A543I916_9ACTN</name>
<dbReference type="SUPFAM" id="SSF52096">
    <property type="entry name" value="ClpP/crotonase"/>
    <property type="match status" value="1"/>
</dbReference>
<reference evidence="2 3" key="1">
    <citation type="submission" date="2019-06" db="EMBL/GenBank/DDBJ databases">
        <title>Sequencing the genomes of 1000 actinobacteria strains.</title>
        <authorList>
            <person name="Klenk H.-P."/>
        </authorList>
    </citation>
    <scope>NUCLEOTIDE SEQUENCE [LARGE SCALE GENOMIC DNA]</scope>
    <source>
        <strain evidence="2 3">DSM 45043</strain>
    </source>
</reference>
<organism evidence="2 3">
    <name type="scientific">Actinomadura hallensis</name>
    <dbReference type="NCBI Taxonomy" id="337895"/>
    <lineage>
        <taxon>Bacteria</taxon>
        <taxon>Bacillati</taxon>
        <taxon>Actinomycetota</taxon>
        <taxon>Actinomycetes</taxon>
        <taxon>Streptosporangiales</taxon>
        <taxon>Thermomonosporaceae</taxon>
        <taxon>Actinomadura</taxon>
    </lineage>
</organism>
<proteinExistence type="inferred from homology"/>
<dbReference type="AlphaFoldDB" id="A0A543I916"/>
<dbReference type="PROSITE" id="PS00166">
    <property type="entry name" value="ENOYL_COA_HYDRATASE"/>
    <property type="match status" value="1"/>
</dbReference>
<dbReference type="CDD" id="cd06558">
    <property type="entry name" value="crotonase-like"/>
    <property type="match status" value="1"/>
</dbReference>
<dbReference type="EMBL" id="VFPO01000001">
    <property type="protein sequence ID" value="TQM67082.1"/>
    <property type="molecule type" value="Genomic_DNA"/>
</dbReference>
<dbReference type="Gene3D" id="3.90.226.10">
    <property type="entry name" value="2-enoyl-CoA Hydratase, Chain A, domain 1"/>
    <property type="match status" value="1"/>
</dbReference>
<accession>A0A543I916</accession>
<dbReference type="GO" id="GO:0016853">
    <property type="term" value="F:isomerase activity"/>
    <property type="evidence" value="ECO:0007669"/>
    <property type="project" value="UniProtKB-KW"/>
</dbReference>
<dbReference type="OrthoDB" id="9777711at2"/>
<comment type="caution">
    <text evidence="2">The sequence shown here is derived from an EMBL/GenBank/DDBJ whole genome shotgun (WGS) entry which is preliminary data.</text>
</comment>
<dbReference type="Proteomes" id="UP000316706">
    <property type="component" value="Unassembled WGS sequence"/>
</dbReference>
<evidence type="ECO:0000313" key="2">
    <source>
        <dbReference type="EMBL" id="TQM67082.1"/>
    </source>
</evidence>
<comment type="similarity">
    <text evidence="1">Belongs to the enoyl-CoA hydratase/isomerase family.</text>
</comment>
<evidence type="ECO:0000256" key="1">
    <source>
        <dbReference type="RuleBase" id="RU003707"/>
    </source>
</evidence>
<gene>
    <name evidence="2" type="ORF">FHX41_0680</name>
</gene>
<dbReference type="Pfam" id="PF00378">
    <property type="entry name" value="ECH_1"/>
    <property type="match status" value="1"/>
</dbReference>
<dbReference type="PANTHER" id="PTHR43459">
    <property type="entry name" value="ENOYL-COA HYDRATASE"/>
    <property type="match status" value="1"/>
</dbReference>
<dbReference type="PANTHER" id="PTHR43459:SF1">
    <property type="entry name" value="EG:BACN32G11.4 PROTEIN"/>
    <property type="match status" value="1"/>
</dbReference>
<evidence type="ECO:0000313" key="3">
    <source>
        <dbReference type="Proteomes" id="UP000316706"/>
    </source>
</evidence>
<keyword evidence="3" id="KW-1185">Reference proteome</keyword>
<dbReference type="RefSeq" id="WP_141966137.1">
    <property type="nucleotide sequence ID" value="NZ_VFPO01000001.1"/>
</dbReference>
<sequence length="262" mass="26759">MSGVVRRSLDGGVARITLNRPERGNAISMELATEFRRAVREVLRDADGGDVRVVLLTGAGGAFCVGGDLAGFAAAEDRSEHIAELARVMHEAIAALVEAPVPVISGVHGAVAGAGVGLALLADLVVAASGTRFRTAYTGVGLSPDCGVSWVLGRTLGHAVALDLALTNRTLDAEEAERRGLVSRVVPPEELEGTLNALAGALASGPPAALANTKRLTRAAGGSDLVPHLADEAAAIAELAAGPEAGEGIRAFLEKRSPRYRA</sequence>
<dbReference type="InterPro" id="IPR001753">
    <property type="entry name" value="Enoyl-CoA_hydra/iso"/>
</dbReference>
<dbReference type="InterPro" id="IPR029045">
    <property type="entry name" value="ClpP/crotonase-like_dom_sf"/>
</dbReference>
<keyword evidence="2" id="KW-0413">Isomerase</keyword>